<comment type="caution">
    <text evidence="4">The sequence shown here is derived from an EMBL/GenBank/DDBJ whole genome shotgun (WGS) entry which is preliminary data.</text>
</comment>
<dbReference type="InterPro" id="IPR005471">
    <property type="entry name" value="Tscrpt_reg_IclR_N"/>
</dbReference>
<evidence type="ECO:0000256" key="2">
    <source>
        <dbReference type="ARBA" id="ARBA00023163"/>
    </source>
</evidence>
<reference evidence="4" key="1">
    <citation type="submission" date="2018-08" db="EMBL/GenBank/DDBJ databases">
        <authorList>
            <person name="Ashton P.M."/>
            <person name="Dallman T."/>
            <person name="Nair S."/>
            <person name="De Pinna E."/>
            <person name="Peters T."/>
            <person name="Grant K."/>
        </authorList>
    </citation>
    <scope>NUCLEOTIDE SEQUENCE [LARGE SCALE GENOMIC DNA]</scope>
    <source>
        <strain evidence="4">193386</strain>
    </source>
</reference>
<name>A0A5Y3M6Z9_SALET</name>
<dbReference type="Proteomes" id="UP000839636">
    <property type="component" value="Unassembled WGS sequence"/>
</dbReference>
<dbReference type="AlphaFoldDB" id="A0A5Y3M6Z9"/>
<gene>
    <name evidence="4" type="ORF">CQE41_26180</name>
</gene>
<sequence length="243" mass="26848">MVQLGIMNKRTNMLETSQGVNSVEIAVNILAFVANQNGQARAIDIATGCNLSKSRLHKYLVSLCRTGMLCQNEKGLYSSGSRLHTLANHSSYTYDPVNALNNALISFRDIYNHSTGVVVFDSERLILRHYNRSFRNVDIDFLPNTPVPLHTSAAGQIFMSFTHYQAQDAEQAQHLEQIRLQGFAVRYHPAQGIPGAQSIACPLLNSRGELIAVGVTMGFFDTEAISQIARQLVNTVAPLNQQD</sequence>
<dbReference type="GO" id="GO:0003677">
    <property type="term" value="F:DNA binding"/>
    <property type="evidence" value="ECO:0007669"/>
    <property type="project" value="InterPro"/>
</dbReference>
<dbReference type="InterPro" id="IPR036390">
    <property type="entry name" value="WH_DNA-bd_sf"/>
</dbReference>
<dbReference type="SUPFAM" id="SSF46785">
    <property type="entry name" value="Winged helix' DNA-binding domain"/>
    <property type="match status" value="1"/>
</dbReference>
<dbReference type="EMBL" id="AAIURM010000111">
    <property type="protein sequence ID" value="ECI2867567.1"/>
    <property type="molecule type" value="Genomic_DNA"/>
</dbReference>
<evidence type="ECO:0000259" key="3">
    <source>
        <dbReference type="SMART" id="SM00346"/>
    </source>
</evidence>
<dbReference type="GO" id="GO:0045892">
    <property type="term" value="P:negative regulation of DNA-templated transcription"/>
    <property type="evidence" value="ECO:0007669"/>
    <property type="project" value="TreeGrafter"/>
</dbReference>
<dbReference type="SMART" id="SM00346">
    <property type="entry name" value="HTH_ICLR"/>
    <property type="match status" value="1"/>
</dbReference>
<keyword evidence="1" id="KW-0805">Transcription regulation</keyword>
<dbReference type="InterPro" id="IPR036388">
    <property type="entry name" value="WH-like_DNA-bd_sf"/>
</dbReference>
<dbReference type="Gene3D" id="1.10.10.10">
    <property type="entry name" value="Winged helix-like DNA-binding domain superfamily/Winged helix DNA-binding domain"/>
    <property type="match status" value="1"/>
</dbReference>
<feature type="domain" description="HTH iclR-type" evidence="3">
    <location>
        <begin position="20"/>
        <end position="109"/>
    </location>
</feature>
<proteinExistence type="predicted"/>
<dbReference type="PANTHER" id="PTHR30136">
    <property type="entry name" value="HELIX-TURN-HELIX TRANSCRIPTIONAL REGULATOR, ICLR FAMILY"/>
    <property type="match status" value="1"/>
</dbReference>
<dbReference type="Gene3D" id="3.30.450.40">
    <property type="match status" value="1"/>
</dbReference>
<protein>
    <submittedName>
        <fullName evidence="4">IclR family transcriptional regulator</fullName>
    </submittedName>
</protein>
<dbReference type="GO" id="GO:0003700">
    <property type="term" value="F:DNA-binding transcription factor activity"/>
    <property type="evidence" value="ECO:0007669"/>
    <property type="project" value="TreeGrafter"/>
</dbReference>
<organism evidence="4">
    <name type="scientific">Salmonella enterica I</name>
    <dbReference type="NCBI Taxonomy" id="59201"/>
    <lineage>
        <taxon>Bacteria</taxon>
        <taxon>Pseudomonadati</taxon>
        <taxon>Pseudomonadota</taxon>
        <taxon>Gammaproteobacteria</taxon>
        <taxon>Enterobacterales</taxon>
        <taxon>Enterobacteriaceae</taxon>
        <taxon>Salmonella</taxon>
    </lineage>
</organism>
<dbReference type="InterPro" id="IPR050707">
    <property type="entry name" value="HTH_MetabolicPath_Reg"/>
</dbReference>
<keyword evidence="2" id="KW-0804">Transcription</keyword>
<dbReference type="PANTHER" id="PTHR30136:SF8">
    <property type="entry name" value="TRANSCRIPTIONAL REGULATORY PROTEIN"/>
    <property type="match status" value="1"/>
</dbReference>
<dbReference type="SUPFAM" id="SSF55781">
    <property type="entry name" value="GAF domain-like"/>
    <property type="match status" value="1"/>
</dbReference>
<evidence type="ECO:0000313" key="4">
    <source>
        <dbReference type="EMBL" id="ECI2867567.1"/>
    </source>
</evidence>
<dbReference type="InterPro" id="IPR029016">
    <property type="entry name" value="GAF-like_dom_sf"/>
</dbReference>
<accession>A0A5Y3M6Z9</accession>
<dbReference type="Pfam" id="PF09339">
    <property type="entry name" value="HTH_IclR"/>
    <property type="match status" value="1"/>
</dbReference>
<evidence type="ECO:0000256" key="1">
    <source>
        <dbReference type="ARBA" id="ARBA00023015"/>
    </source>
</evidence>